<evidence type="ECO:0008006" key="7">
    <source>
        <dbReference type="Google" id="ProtNLM"/>
    </source>
</evidence>
<dbReference type="InterPro" id="IPR012292">
    <property type="entry name" value="Globin/Proto"/>
</dbReference>
<keyword evidence="2" id="KW-0349">Heme</keyword>
<dbReference type="AlphaFoldDB" id="A0A381Q3Q5"/>
<keyword evidence="3" id="KW-0479">Metal-binding</keyword>
<accession>A0A381Q3Q5</accession>
<dbReference type="PANTHER" id="PTHR47366:SF1">
    <property type="entry name" value="TWO-ON-TWO HEMOGLOBIN-3"/>
    <property type="match status" value="1"/>
</dbReference>
<dbReference type="Gene3D" id="1.10.490.10">
    <property type="entry name" value="Globins"/>
    <property type="match status" value="1"/>
</dbReference>
<gene>
    <name evidence="6" type="ORF">METZ01_LOCUS26806</name>
</gene>
<dbReference type="GO" id="GO:0005344">
    <property type="term" value="F:oxygen carrier activity"/>
    <property type="evidence" value="ECO:0007669"/>
    <property type="project" value="InterPro"/>
</dbReference>
<dbReference type="PANTHER" id="PTHR47366">
    <property type="entry name" value="TWO-ON-TWO HEMOGLOBIN-3"/>
    <property type="match status" value="1"/>
</dbReference>
<evidence type="ECO:0000256" key="1">
    <source>
        <dbReference type="ARBA" id="ARBA00022448"/>
    </source>
</evidence>
<dbReference type="Pfam" id="PF01152">
    <property type="entry name" value="Bac_globin"/>
    <property type="match status" value="1"/>
</dbReference>
<dbReference type="InterPro" id="IPR001486">
    <property type="entry name" value="Hemoglobin_trunc"/>
</dbReference>
<sequence length="116" mass="12841">MVGPEWFVALVDRFYDGVATNPVLRPLYPDDLEGPRHRLAGFLQQYWGGPAEYSAERGHPRLRIRHAPFRIGEAEREAWLRSMAAALVGGGLTAPAEAEVMEYFAGAASHLVNHPS</sequence>
<evidence type="ECO:0000256" key="2">
    <source>
        <dbReference type="ARBA" id="ARBA00022617"/>
    </source>
</evidence>
<dbReference type="GO" id="GO:0020037">
    <property type="term" value="F:heme binding"/>
    <property type="evidence" value="ECO:0007669"/>
    <property type="project" value="InterPro"/>
</dbReference>
<dbReference type="EMBL" id="UINC01001195">
    <property type="protein sequence ID" value="SUZ73952.1"/>
    <property type="molecule type" value="Genomic_DNA"/>
</dbReference>
<evidence type="ECO:0000256" key="3">
    <source>
        <dbReference type="ARBA" id="ARBA00022723"/>
    </source>
</evidence>
<evidence type="ECO:0000256" key="4">
    <source>
        <dbReference type="ARBA" id="ARBA00023004"/>
    </source>
</evidence>
<dbReference type="GO" id="GO:0046872">
    <property type="term" value="F:metal ion binding"/>
    <property type="evidence" value="ECO:0007669"/>
    <property type="project" value="UniProtKB-KW"/>
</dbReference>
<name>A0A381Q3Q5_9ZZZZ</name>
<dbReference type="GO" id="GO:0019825">
    <property type="term" value="F:oxygen binding"/>
    <property type="evidence" value="ECO:0007669"/>
    <property type="project" value="InterPro"/>
</dbReference>
<keyword evidence="4" id="KW-0408">Iron</keyword>
<reference evidence="6" key="1">
    <citation type="submission" date="2018-05" db="EMBL/GenBank/DDBJ databases">
        <authorList>
            <person name="Lanie J.A."/>
            <person name="Ng W.-L."/>
            <person name="Kazmierczak K.M."/>
            <person name="Andrzejewski T.M."/>
            <person name="Davidsen T.M."/>
            <person name="Wayne K.J."/>
            <person name="Tettelin H."/>
            <person name="Glass J.I."/>
            <person name="Rusch D."/>
            <person name="Podicherti R."/>
            <person name="Tsui H.-C.T."/>
            <person name="Winkler M.E."/>
        </authorList>
    </citation>
    <scope>NUCLEOTIDE SEQUENCE</scope>
</reference>
<comment type="similarity">
    <text evidence="5">Belongs to the truncated hemoglobin family. Group II subfamily.</text>
</comment>
<dbReference type="SUPFAM" id="SSF46458">
    <property type="entry name" value="Globin-like"/>
    <property type="match status" value="1"/>
</dbReference>
<dbReference type="InterPro" id="IPR044203">
    <property type="entry name" value="GlbO/GLB3-like"/>
</dbReference>
<evidence type="ECO:0000313" key="6">
    <source>
        <dbReference type="EMBL" id="SUZ73952.1"/>
    </source>
</evidence>
<proteinExistence type="inferred from homology"/>
<keyword evidence="1" id="KW-0813">Transport</keyword>
<dbReference type="InterPro" id="IPR009050">
    <property type="entry name" value="Globin-like_sf"/>
</dbReference>
<protein>
    <recommendedName>
        <fullName evidence="7">Globin</fullName>
    </recommendedName>
</protein>
<evidence type="ECO:0000256" key="5">
    <source>
        <dbReference type="ARBA" id="ARBA00034496"/>
    </source>
</evidence>
<organism evidence="6">
    <name type="scientific">marine metagenome</name>
    <dbReference type="NCBI Taxonomy" id="408172"/>
    <lineage>
        <taxon>unclassified sequences</taxon>
        <taxon>metagenomes</taxon>
        <taxon>ecological metagenomes</taxon>
    </lineage>
</organism>